<organism evidence="1 2">
    <name type="scientific">Pangasius djambal</name>
    <dbReference type="NCBI Taxonomy" id="1691987"/>
    <lineage>
        <taxon>Eukaryota</taxon>
        <taxon>Metazoa</taxon>
        <taxon>Chordata</taxon>
        <taxon>Craniata</taxon>
        <taxon>Vertebrata</taxon>
        <taxon>Euteleostomi</taxon>
        <taxon>Actinopterygii</taxon>
        <taxon>Neopterygii</taxon>
        <taxon>Teleostei</taxon>
        <taxon>Ostariophysi</taxon>
        <taxon>Siluriformes</taxon>
        <taxon>Pangasiidae</taxon>
        <taxon>Pangasius</taxon>
    </lineage>
</organism>
<sequence length="686" mass="76683">MDFGNKLEELNMTTDELNRFSKAMKDKKFRELLHEYAQEITNPDNKKRYEEEITQLEQERGMEVKFIHPSAHHVLKTSVNGKEKCFINICSNNLINKPTCEVRRAENGQVGQCWSLPYSLTPGRPDRDGKGNKCMIYDVVFHPDTLYMAGKNTRFMKLVNSTATQGVEDAFKVTLDKANTLLKKIQYKGVPQPAVIRKPIPGHPRKEESFPRDNAFPMPYPDTMPIKNPKPPSSSFTQSPIKQSSLLPIQPHYTIKYRSLVDLQDYRCSRDSALSPRPKEIVITIDLPLLKSAADVDLNVTDRKLALESQKPYYKLELQLSYPVDDDKGDAKFNKAKKQLIITLAVRPAKNPAVVHVEGNRPKNYDRDVMGNADKAGNAYDAELVKDEQSELNISDASCQAQPQENRPVQEEEEGENTHFSSMELESYKINSLEFKSKPLHLARADATLTCEINNTETSRSSDNAMNGPEKGFLPDVYICTQKMSLEPHANEETENNQDKENLPSGTISVQPSGLAPAVKLENCTQLSFMDKIANGSQLEVPVVESRMKQTASHLEETLHDVQNSPGSPSNWVKGSDVEPSVISEGPNQLSSPLDKDTINSSCRFKVIGALTEDQNSSFKLSSALVPLNEQVDNVDSSKQSKTDSSITTPAILREKNPEDGSEVIITDHITSAALSFQNSLWLALD</sequence>
<comment type="caution">
    <text evidence="1">The sequence shown here is derived from an EMBL/GenBank/DDBJ whole genome shotgun (WGS) entry which is preliminary data.</text>
</comment>
<proteinExistence type="predicted"/>
<evidence type="ECO:0000313" key="1">
    <source>
        <dbReference type="EMBL" id="MCJ8737094.1"/>
    </source>
</evidence>
<dbReference type="EMBL" id="CM040984">
    <property type="protein sequence ID" value="MCJ8737094.1"/>
    <property type="molecule type" value="Genomic_DNA"/>
</dbReference>
<gene>
    <name evidence="1" type="ORF">PDJAM_G00019940</name>
</gene>
<name>A0ACC5YMZ2_9TELE</name>
<protein>
    <submittedName>
        <fullName evidence="1">Uncharacterized protein</fullName>
    </submittedName>
</protein>
<evidence type="ECO:0000313" key="2">
    <source>
        <dbReference type="Proteomes" id="UP000830395"/>
    </source>
</evidence>
<dbReference type="Proteomes" id="UP000830395">
    <property type="component" value="Chromosome 10"/>
</dbReference>
<reference evidence="1" key="1">
    <citation type="submission" date="2020-02" db="EMBL/GenBank/DDBJ databases">
        <title>Genome sequencing of the panga catfish, Pangasius djambal.</title>
        <authorList>
            <person name="Wen M."/>
            <person name="Zahm M."/>
            <person name="Roques C."/>
            <person name="Cabau C."/>
            <person name="Klopp C."/>
            <person name="Donnadieu C."/>
            <person name="Jouanno E."/>
            <person name="Avarre J.-C."/>
            <person name="Campet M."/>
            <person name="Ha T."/>
            <person name="Dugue R."/>
            <person name="Lampietro C."/>
            <person name="Louis A."/>
            <person name="Herpin A."/>
            <person name="Echchiki A."/>
            <person name="Berthelot C."/>
            <person name="Parey E."/>
            <person name="Roest-Crollius H."/>
            <person name="Braasch I."/>
            <person name="Postlethwait J.H."/>
            <person name="Bobe J."/>
            <person name="Montfort J."/>
            <person name="Bouchez O."/>
            <person name="Begum T."/>
            <person name="Schartl M."/>
            <person name="Gustiano R."/>
            <person name="Guiguen Y."/>
        </authorList>
    </citation>
    <scope>NUCLEOTIDE SEQUENCE</scope>
    <source>
        <strain evidence="1">Pdj_M5554</strain>
    </source>
</reference>
<accession>A0ACC5YMZ2</accession>
<keyword evidence="2" id="KW-1185">Reference proteome</keyword>